<evidence type="ECO:0000313" key="1">
    <source>
        <dbReference type="EMBL" id="MEF3083348.1"/>
    </source>
</evidence>
<dbReference type="Proteomes" id="UP001358324">
    <property type="component" value="Unassembled WGS sequence"/>
</dbReference>
<keyword evidence="2" id="KW-1185">Reference proteome</keyword>
<organism evidence="1 2">
    <name type="scientific">Luteimonas flava</name>
    <dbReference type="NCBI Taxonomy" id="3115822"/>
    <lineage>
        <taxon>Bacteria</taxon>
        <taxon>Pseudomonadati</taxon>
        <taxon>Pseudomonadota</taxon>
        <taxon>Gammaproteobacteria</taxon>
        <taxon>Lysobacterales</taxon>
        <taxon>Lysobacteraceae</taxon>
        <taxon>Luteimonas</taxon>
    </lineage>
</organism>
<dbReference type="Gene3D" id="3.40.30.10">
    <property type="entry name" value="Glutaredoxin"/>
    <property type="match status" value="1"/>
</dbReference>
<protein>
    <submittedName>
        <fullName evidence="1">Uncharacterized protein</fullName>
    </submittedName>
</protein>
<evidence type="ECO:0000313" key="2">
    <source>
        <dbReference type="Proteomes" id="UP001358324"/>
    </source>
</evidence>
<proteinExistence type="predicted"/>
<gene>
    <name evidence="1" type="ORF">V3391_14135</name>
</gene>
<comment type="caution">
    <text evidence="1">The sequence shown here is derived from an EMBL/GenBank/DDBJ whole genome shotgun (WGS) entry which is preliminary data.</text>
</comment>
<reference evidence="1 2" key="1">
    <citation type="submission" date="2024-01" db="EMBL/GenBank/DDBJ databases">
        <title>Novel species of the genus Luteimonas isolated from rivers.</title>
        <authorList>
            <person name="Lu H."/>
        </authorList>
    </citation>
    <scope>NUCLEOTIDE SEQUENCE [LARGE SCALE GENOMIC DNA]</scope>
    <source>
        <strain evidence="1 2">SMYT11W</strain>
    </source>
</reference>
<sequence length="78" mass="8400">MPAAWYFDVVSPFADLQWRRLTSLLAAHDIRPVPILFAAVLSAIGNRAGGDSGQAHLHLPARRLARATGRLPVGTTRG</sequence>
<dbReference type="EMBL" id="JAZHBM010000003">
    <property type="protein sequence ID" value="MEF3083348.1"/>
    <property type="molecule type" value="Genomic_DNA"/>
</dbReference>
<dbReference type="RefSeq" id="WP_332079082.1">
    <property type="nucleotide sequence ID" value="NZ_JAZHBM010000003.1"/>
</dbReference>
<name>A0ABU7WIJ8_9GAMM</name>
<accession>A0ABU7WIJ8</accession>